<accession>A0A0R2DS17</accession>
<reference evidence="2 3" key="1">
    <citation type="journal article" date="2015" name="Genome Announc.">
        <title>Expanding the biotechnology potential of lactobacilli through comparative genomics of 213 strains and associated genera.</title>
        <authorList>
            <person name="Sun Z."/>
            <person name="Harris H.M."/>
            <person name="McCann A."/>
            <person name="Guo C."/>
            <person name="Argimon S."/>
            <person name="Zhang W."/>
            <person name="Yang X."/>
            <person name="Jeffery I.B."/>
            <person name="Cooney J.C."/>
            <person name="Kagawa T.F."/>
            <person name="Liu W."/>
            <person name="Song Y."/>
            <person name="Salvetti E."/>
            <person name="Wrobel A."/>
            <person name="Rasinkangas P."/>
            <person name="Parkhill J."/>
            <person name="Rea M.C."/>
            <person name="O'Sullivan O."/>
            <person name="Ritari J."/>
            <person name="Douillard F.P."/>
            <person name="Paul Ross R."/>
            <person name="Yang R."/>
            <person name="Briner A.E."/>
            <person name="Felis G.E."/>
            <person name="de Vos W.M."/>
            <person name="Barrangou R."/>
            <person name="Klaenhammer T.R."/>
            <person name="Caufield P.W."/>
            <person name="Cui Y."/>
            <person name="Zhang H."/>
            <person name="O'Toole P.W."/>
        </authorList>
    </citation>
    <scope>NUCLEOTIDE SEQUENCE [LARGE SCALE GENOMIC DNA]</scope>
    <source>
        <strain evidence="2 3">DSM 23037</strain>
    </source>
</reference>
<keyword evidence="1" id="KW-0472">Membrane</keyword>
<dbReference type="RefSeq" id="WP_056974988.1">
    <property type="nucleotide sequence ID" value="NZ_AYZL01000020.1"/>
</dbReference>
<organism evidence="2 3">
    <name type="scientific">Holzapfeliella floricola DSM 23037 = JCM 16512</name>
    <dbReference type="NCBI Taxonomy" id="1423744"/>
    <lineage>
        <taxon>Bacteria</taxon>
        <taxon>Bacillati</taxon>
        <taxon>Bacillota</taxon>
        <taxon>Bacilli</taxon>
        <taxon>Lactobacillales</taxon>
        <taxon>Lactobacillaceae</taxon>
        <taxon>Holzapfeliella</taxon>
    </lineage>
</organism>
<dbReference type="Proteomes" id="UP000051378">
    <property type="component" value="Unassembled WGS sequence"/>
</dbReference>
<feature type="transmembrane region" description="Helical" evidence="1">
    <location>
        <begin position="38"/>
        <end position="57"/>
    </location>
</feature>
<dbReference type="STRING" id="1423744.FC86_GL000778"/>
<evidence type="ECO:0000313" key="3">
    <source>
        <dbReference type="Proteomes" id="UP000051378"/>
    </source>
</evidence>
<keyword evidence="3" id="KW-1185">Reference proteome</keyword>
<proteinExistence type="predicted"/>
<gene>
    <name evidence="2" type="ORF">FC86_GL000778</name>
</gene>
<sequence>MSENLLALIFVLVAFAVSPFLIDYILKTYSDLLQKKYHNLVLTIGALLSSYFAYWVISAAPNDNY</sequence>
<name>A0A0R2DS17_9LACO</name>
<feature type="transmembrane region" description="Helical" evidence="1">
    <location>
        <begin position="6"/>
        <end position="26"/>
    </location>
</feature>
<keyword evidence="1" id="KW-0812">Transmembrane</keyword>
<evidence type="ECO:0000313" key="2">
    <source>
        <dbReference type="EMBL" id="KRN03671.1"/>
    </source>
</evidence>
<dbReference type="PATRIC" id="fig|1423744.4.peg.799"/>
<dbReference type="EMBL" id="AYZL01000020">
    <property type="protein sequence ID" value="KRN03671.1"/>
    <property type="molecule type" value="Genomic_DNA"/>
</dbReference>
<comment type="caution">
    <text evidence="2">The sequence shown here is derived from an EMBL/GenBank/DDBJ whole genome shotgun (WGS) entry which is preliminary data.</text>
</comment>
<keyword evidence="1" id="KW-1133">Transmembrane helix</keyword>
<evidence type="ECO:0000256" key="1">
    <source>
        <dbReference type="SAM" id="Phobius"/>
    </source>
</evidence>
<protein>
    <submittedName>
        <fullName evidence="2">Uncharacterized protein</fullName>
    </submittedName>
</protein>
<dbReference type="AlphaFoldDB" id="A0A0R2DS17"/>